<keyword evidence="2" id="KW-0479">Metal-binding</keyword>
<keyword evidence="3" id="KW-0863">Zinc-finger</keyword>
<dbReference type="GO" id="GO:0008270">
    <property type="term" value="F:zinc ion binding"/>
    <property type="evidence" value="ECO:0007669"/>
    <property type="project" value="UniProtKB-KW"/>
</dbReference>
<comment type="caution">
    <text evidence="8">The sequence shown here is derived from an EMBL/GenBank/DDBJ whole genome shotgun (WGS) entry which is preliminary data.</text>
</comment>
<keyword evidence="4" id="KW-0862">Zinc</keyword>
<dbReference type="InterPro" id="IPR047192">
    <property type="entry name" value="Euk_RPA1_DBD_C"/>
</dbReference>
<proteinExistence type="inferred from homology"/>
<gene>
    <name evidence="8" type="ORF">Ahy_B04g069549</name>
</gene>
<dbReference type="InterPro" id="IPR003871">
    <property type="entry name" value="RFA1B/D_OB_1st"/>
</dbReference>
<dbReference type="EMBL" id="SDMP01000014">
    <property type="protein sequence ID" value="RYR12029.1"/>
    <property type="molecule type" value="Genomic_DNA"/>
</dbReference>
<evidence type="ECO:0000259" key="6">
    <source>
        <dbReference type="Pfam" id="PF02721"/>
    </source>
</evidence>
<dbReference type="Pfam" id="PF02721">
    <property type="entry name" value="DUF223"/>
    <property type="match status" value="1"/>
</dbReference>
<sequence length="540" mass="62085">MSQTFDYLTDLNARKLQWNFKVYIIRVWELLNRYNEREVGTIEQVLNIFKTLQGTRLQVSIPKSLVSKWRGVLVQFQMYIMTNFVVVDNQKGNISRGKYLLFFSHRTIVSHVENPSFLLNAFRFKTIRELLYAERIDDSALFDMIGEVVGKEDPKEFITSKGKETKRLAIILKGLKNNRIGCTIFGEMVDQLLQHMQDGRVEPLIVVVQYFKATRWNGKTSIQSHFDMSQLHIDPTLKMLLNLGVVDDPFELMCRLLGGEPSSSVRITWSGAEELKQGAVSVKIVEEVLIQYEEGPAWIAATIVAINVTKDDWFYKSCRKCPKKVEIPIENRYECGKCGHTHGSTALRFKVEVMVFDRTSSICLLLWDKETSMLCGKRAEQIMEDHVIMGDEYPKTLDNMMDKRVLFKINIKEANINQFDHVYIVMKICDDEDIIDKNLPKELFTNLPSNVSENGCNNYLEISGNVANLKTDCDIESSMDVVEECISSLKYQTPSKRITNVLKNSSPSLDEHEEEGQLSTNRFSRQMGNRQKCVNLDADI</sequence>
<dbReference type="Proteomes" id="UP000289738">
    <property type="component" value="Chromosome B04"/>
</dbReference>
<dbReference type="InterPro" id="IPR013955">
    <property type="entry name" value="Rep_factor-A_C"/>
</dbReference>
<keyword evidence="9" id="KW-1185">Reference proteome</keyword>
<dbReference type="PANTHER" id="PTHR47165:SF4">
    <property type="entry name" value="OS03G0429900 PROTEIN"/>
    <property type="match status" value="1"/>
</dbReference>
<dbReference type="PANTHER" id="PTHR47165">
    <property type="entry name" value="OS03G0429900 PROTEIN"/>
    <property type="match status" value="1"/>
</dbReference>
<keyword evidence="5" id="KW-0238">DNA-binding</keyword>
<dbReference type="SUPFAM" id="SSF50249">
    <property type="entry name" value="Nucleic acid-binding proteins"/>
    <property type="match status" value="2"/>
</dbReference>
<name>A0A444ZCY4_ARAHY</name>
<dbReference type="CDD" id="cd04476">
    <property type="entry name" value="RPA1_DBD_C"/>
    <property type="match status" value="1"/>
</dbReference>
<organism evidence="8 9">
    <name type="scientific">Arachis hypogaea</name>
    <name type="common">Peanut</name>
    <dbReference type="NCBI Taxonomy" id="3818"/>
    <lineage>
        <taxon>Eukaryota</taxon>
        <taxon>Viridiplantae</taxon>
        <taxon>Streptophyta</taxon>
        <taxon>Embryophyta</taxon>
        <taxon>Tracheophyta</taxon>
        <taxon>Spermatophyta</taxon>
        <taxon>Magnoliopsida</taxon>
        <taxon>eudicotyledons</taxon>
        <taxon>Gunneridae</taxon>
        <taxon>Pentapetalae</taxon>
        <taxon>rosids</taxon>
        <taxon>fabids</taxon>
        <taxon>Fabales</taxon>
        <taxon>Fabaceae</taxon>
        <taxon>Papilionoideae</taxon>
        <taxon>50 kb inversion clade</taxon>
        <taxon>dalbergioids sensu lato</taxon>
        <taxon>Dalbergieae</taxon>
        <taxon>Pterocarpus clade</taxon>
        <taxon>Arachis</taxon>
    </lineage>
</organism>
<evidence type="ECO:0000259" key="7">
    <source>
        <dbReference type="Pfam" id="PF08646"/>
    </source>
</evidence>
<evidence type="ECO:0000256" key="1">
    <source>
        <dbReference type="ARBA" id="ARBA00005690"/>
    </source>
</evidence>
<dbReference type="InterPro" id="IPR012340">
    <property type="entry name" value="NA-bd_OB-fold"/>
</dbReference>
<reference evidence="8 9" key="1">
    <citation type="submission" date="2019-01" db="EMBL/GenBank/DDBJ databases">
        <title>Sequencing of cultivated peanut Arachis hypogaea provides insights into genome evolution and oil improvement.</title>
        <authorList>
            <person name="Chen X."/>
        </authorList>
    </citation>
    <scope>NUCLEOTIDE SEQUENCE [LARGE SCALE GENOMIC DNA]</scope>
    <source>
        <strain evidence="9">cv. Fuhuasheng</strain>
        <tissue evidence="8">Leaves</tissue>
    </source>
</reference>
<evidence type="ECO:0000256" key="2">
    <source>
        <dbReference type="ARBA" id="ARBA00022723"/>
    </source>
</evidence>
<evidence type="ECO:0000256" key="3">
    <source>
        <dbReference type="ARBA" id="ARBA00022771"/>
    </source>
</evidence>
<dbReference type="GO" id="GO:0003677">
    <property type="term" value="F:DNA binding"/>
    <property type="evidence" value="ECO:0007669"/>
    <property type="project" value="UniProtKB-KW"/>
</dbReference>
<comment type="similarity">
    <text evidence="1">Belongs to the replication factor A protein 1 family.</text>
</comment>
<feature type="domain" description="Replication factor A C-terminal" evidence="7">
    <location>
        <begin position="301"/>
        <end position="420"/>
    </location>
</feature>
<feature type="domain" description="Replication protein A 70 kDa DNA-binding subunit B/D first OB fold" evidence="6">
    <location>
        <begin position="5"/>
        <end position="111"/>
    </location>
</feature>
<dbReference type="AlphaFoldDB" id="A0A444ZCY4"/>
<protein>
    <submittedName>
        <fullName evidence="8">Uncharacterized protein</fullName>
    </submittedName>
</protein>
<evidence type="ECO:0000256" key="5">
    <source>
        <dbReference type="ARBA" id="ARBA00023125"/>
    </source>
</evidence>
<dbReference type="Gene3D" id="2.40.50.140">
    <property type="entry name" value="Nucleic acid-binding proteins"/>
    <property type="match status" value="3"/>
</dbReference>
<evidence type="ECO:0000313" key="9">
    <source>
        <dbReference type="Proteomes" id="UP000289738"/>
    </source>
</evidence>
<dbReference type="Pfam" id="PF08646">
    <property type="entry name" value="Rep_fac-A_C"/>
    <property type="match status" value="1"/>
</dbReference>
<evidence type="ECO:0000313" key="8">
    <source>
        <dbReference type="EMBL" id="RYR12029.1"/>
    </source>
</evidence>
<evidence type="ECO:0000256" key="4">
    <source>
        <dbReference type="ARBA" id="ARBA00022833"/>
    </source>
</evidence>
<accession>A0A444ZCY4</accession>